<dbReference type="GO" id="GO:0016020">
    <property type="term" value="C:membrane"/>
    <property type="evidence" value="ECO:0007669"/>
    <property type="project" value="InterPro"/>
</dbReference>
<comment type="caution">
    <text evidence="1">The sequence shown here is derived from an EMBL/GenBank/DDBJ whole genome shotgun (WGS) entry which is preliminary data.</text>
</comment>
<dbReference type="OrthoDB" id="1407035at2"/>
<protein>
    <submittedName>
        <fullName evidence="1">Sulfotransferase family protein</fullName>
    </submittedName>
</protein>
<dbReference type="GO" id="GO:0008146">
    <property type="term" value="F:sulfotransferase activity"/>
    <property type="evidence" value="ECO:0007669"/>
    <property type="project" value="InterPro"/>
</dbReference>
<dbReference type="InterPro" id="IPR005331">
    <property type="entry name" value="Sulfotransferase"/>
</dbReference>
<proteinExistence type="predicted"/>
<evidence type="ECO:0000313" key="1">
    <source>
        <dbReference type="EMBL" id="TQD33813.1"/>
    </source>
</evidence>
<gene>
    <name evidence="1" type="ORF">FKR84_12705</name>
</gene>
<dbReference type="AlphaFoldDB" id="A0A507ZBK9"/>
<reference evidence="1 2" key="1">
    <citation type="submission" date="2019-06" db="EMBL/GenBank/DDBJ databases">
        <title>Flavibacter putida gen. nov., sp. nov., a novel marine bacterium of the family Flavobacteriaceae isolated from coastal seawater.</title>
        <authorList>
            <person name="Feng X."/>
        </authorList>
    </citation>
    <scope>NUCLEOTIDE SEQUENCE [LARGE SCALE GENOMIC DNA]</scope>
    <source>
        <strain evidence="1 2">PLHSN227</strain>
    </source>
</reference>
<dbReference type="Gene3D" id="3.40.50.300">
    <property type="entry name" value="P-loop containing nucleotide triphosphate hydrolases"/>
    <property type="match status" value="1"/>
</dbReference>
<dbReference type="InterPro" id="IPR027417">
    <property type="entry name" value="P-loop_NTPase"/>
</dbReference>
<name>A0A507ZBK9_9FLAO</name>
<evidence type="ECO:0000313" key="2">
    <source>
        <dbReference type="Proteomes" id="UP000317169"/>
    </source>
</evidence>
<organism evidence="1 2">
    <name type="scientific">Haloflavibacter putidus</name>
    <dbReference type="NCBI Taxonomy" id="2576776"/>
    <lineage>
        <taxon>Bacteria</taxon>
        <taxon>Pseudomonadati</taxon>
        <taxon>Bacteroidota</taxon>
        <taxon>Flavobacteriia</taxon>
        <taxon>Flavobacteriales</taxon>
        <taxon>Flavobacteriaceae</taxon>
        <taxon>Haloflavibacter</taxon>
    </lineage>
</organism>
<keyword evidence="1" id="KW-0808">Transferase</keyword>
<dbReference type="Proteomes" id="UP000317169">
    <property type="component" value="Unassembled WGS sequence"/>
</dbReference>
<dbReference type="Pfam" id="PF03567">
    <property type="entry name" value="Sulfotransfer_2"/>
    <property type="match status" value="1"/>
</dbReference>
<accession>A0A507ZBK9</accession>
<dbReference type="EMBL" id="VIAR01000016">
    <property type="protein sequence ID" value="TQD33813.1"/>
    <property type="molecule type" value="Genomic_DNA"/>
</dbReference>
<sequence>MFLFTHIEKCAGTSFNRTLSLTFPGYVHVTRNHYGGNDFKNDLTHDEFKQLKKIWVSGIGGHSVRPYLSFLEIEKSFNITFLRNPIERYMSQFNHEREMGFSENIESFIAKDYTENFMVNKLAGCNDFNLAKKILNNYDFIGDANNYLKSISLLAAKMNVNFYGDGIKRNSRRQNENYLTYEDLSSTQQSVVLEQNKLDIDLYQDFILKDNYITKCQKYDFKKPSILRLKIIQKLDKIKRQKVNKIRRTQ</sequence>
<dbReference type="RefSeq" id="WP_141422693.1">
    <property type="nucleotide sequence ID" value="NZ_VIAR01000016.1"/>
</dbReference>
<keyword evidence="2" id="KW-1185">Reference proteome</keyword>